<proteinExistence type="predicted"/>
<accession>A0A1A2ZS98</accession>
<evidence type="ECO:0000313" key="1">
    <source>
        <dbReference type="EMBL" id="OBI53459.1"/>
    </source>
</evidence>
<sequence>MSAYVVDIFELSDGHTLAARVLNGAKIELRKFNRDGESVAAMELSGAETEWILTSKPTLPRHAWGIGEALTIAPPDVNRTAEALNSAAANLS</sequence>
<evidence type="ECO:0000313" key="2">
    <source>
        <dbReference type="Proteomes" id="UP000093592"/>
    </source>
</evidence>
<dbReference type="Proteomes" id="UP000093592">
    <property type="component" value="Unassembled WGS sequence"/>
</dbReference>
<dbReference type="RefSeq" id="WP_065012576.1">
    <property type="nucleotide sequence ID" value="NZ_LZKJ01000008.1"/>
</dbReference>
<organism evidence="1 2">
    <name type="scientific">Mycobacterium kyorinense</name>
    <dbReference type="NCBI Taxonomy" id="487514"/>
    <lineage>
        <taxon>Bacteria</taxon>
        <taxon>Bacillati</taxon>
        <taxon>Actinomycetota</taxon>
        <taxon>Actinomycetes</taxon>
        <taxon>Mycobacteriales</taxon>
        <taxon>Mycobacteriaceae</taxon>
        <taxon>Mycobacterium</taxon>
    </lineage>
</organism>
<dbReference type="EMBL" id="LZKJ01000008">
    <property type="protein sequence ID" value="OBI53459.1"/>
    <property type="molecule type" value="Genomic_DNA"/>
</dbReference>
<protein>
    <submittedName>
        <fullName evidence="1">Uncharacterized protein</fullName>
    </submittedName>
</protein>
<dbReference type="OrthoDB" id="8781117at2"/>
<comment type="caution">
    <text evidence="1">The sequence shown here is derived from an EMBL/GenBank/DDBJ whole genome shotgun (WGS) entry which is preliminary data.</text>
</comment>
<reference evidence="2" key="1">
    <citation type="submission" date="2016-06" db="EMBL/GenBank/DDBJ databases">
        <authorList>
            <person name="Sutton G."/>
            <person name="Brinkac L."/>
            <person name="Sanka R."/>
            <person name="Adams M."/>
            <person name="Lau E."/>
            <person name="Sam S."/>
            <person name="Sreng N."/>
            <person name="Him V."/>
            <person name="Kerleguer A."/>
            <person name="Cheng S."/>
        </authorList>
    </citation>
    <scope>NUCLEOTIDE SEQUENCE [LARGE SCALE GENOMIC DNA]</scope>
    <source>
        <strain evidence="2">E861</strain>
    </source>
</reference>
<name>A0A1A2ZS98_9MYCO</name>
<dbReference type="AlphaFoldDB" id="A0A1A2ZS98"/>
<gene>
    <name evidence="1" type="ORF">A5707_11340</name>
</gene>